<evidence type="ECO:0000256" key="7">
    <source>
        <dbReference type="ARBA" id="ARBA00023242"/>
    </source>
</evidence>
<evidence type="ECO:0000256" key="6">
    <source>
        <dbReference type="ARBA" id="ARBA00022840"/>
    </source>
</evidence>
<dbReference type="InterPro" id="IPR027417">
    <property type="entry name" value="P-loop_NTPase"/>
</dbReference>
<evidence type="ECO:0000256" key="4">
    <source>
        <dbReference type="ARBA" id="ARBA00022801"/>
    </source>
</evidence>
<dbReference type="Gene3D" id="3.40.50.10810">
    <property type="entry name" value="Tandem AAA-ATPase domain"/>
    <property type="match status" value="1"/>
</dbReference>
<comment type="caution">
    <text evidence="10">The sequence shown here is derived from an EMBL/GenBank/DDBJ whole genome shotgun (WGS) entry which is preliminary data.</text>
</comment>
<dbReference type="Pfam" id="PF00176">
    <property type="entry name" value="SNF2-rel_dom"/>
    <property type="match status" value="1"/>
</dbReference>
<dbReference type="InterPro" id="IPR000330">
    <property type="entry name" value="SNF2_N"/>
</dbReference>
<evidence type="ECO:0000256" key="3">
    <source>
        <dbReference type="ARBA" id="ARBA00022741"/>
    </source>
</evidence>
<gene>
    <name evidence="10" type="ORF">H2201_003804</name>
</gene>
<name>A0ABQ9NYJ4_9PEZI</name>
<dbReference type="PANTHER" id="PTHR45626:SF11">
    <property type="entry name" value="FAMILY HELICASE, PUTATIVE (AFU_ORTHOLOGUE AFUA_5G06590)-RELATED"/>
    <property type="match status" value="1"/>
</dbReference>
<evidence type="ECO:0000256" key="8">
    <source>
        <dbReference type="SAM" id="MobiDB-lite"/>
    </source>
</evidence>
<evidence type="ECO:0000313" key="11">
    <source>
        <dbReference type="Proteomes" id="UP001172684"/>
    </source>
</evidence>
<feature type="domain" description="HIRAN" evidence="9">
    <location>
        <begin position="98"/>
        <end position="191"/>
    </location>
</feature>
<keyword evidence="6" id="KW-0067">ATP-binding</keyword>
<dbReference type="Gene3D" id="3.30.70.2330">
    <property type="match status" value="1"/>
</dbReference>
<evidence type="ECO:0000256" key="1">
    <source>
        <dbReference type="ARBA" id="ARBA00004123"/>
    </source>
</evidence>
<dbReference type="InterPro" id="IPR038718">
    <property type="entry name" value="SNF2-like_sf"/>
</dbReference>
<protein>
    <recommendedName>
        <fullName evidence="9">HIRAN domain-containing protein</fullName>
    </recommendedName>
</protein>
<keyword evidence="4" id="KW-0378">Hydrolase</keyword>
<keyword evidence="11" id="KW-1185">Reference proteome</keyword>
<sequence length="429" mass="46809">MAPSAKRKRPIEAEKRDPTGTEADGASRPTKAPRLSQSQHLNKQLPSPRTSPAHNGTSSQRSIVIADDEDEDESEGAGQAIGLSQSYDESTLARYMLYGTLNTKIVGCRYYNGYATVGEMVILNREPNNPYDSNAIQVQNVRREQIGHIPRQVAAKLAKYMDSRDLAVEGFIAGKKEYYDCPISLKLYGTSEPVGRMELVNKMKSDKLPLEELKAREKAEKARIKEAALAAKKAKKGAPGIGNGQIPEAGNGQWAAGLSQGDGMGPNMEELIAGSERFNPRNVEQMVEQFGTKEEDLANMPMAEQPEALAAKLLPFQRQGLKWMLDQESPQLPPAGSKEAVQLWTRSAKEANAFTNLATSFTQRSEPELASGDILADDMGLGKTVQVISLIMADRALKKARSPSVCGATLILAPLSVMSNWSSQIKRHI</sequence>
<keyword evidence="3" id="KW-0547">Nucleotide-binding</keyword>
<accession>A0ABQ9NYJ4</accession>
<dbReference type="InterPro" id="IPR014905">
    <property type="entry name" value="HIRAN"/>
</dbReference>
<keyword evidence="7" id="KW-0539">Nucleus</keyword>
<dbReference type="Pfam" id="PF08797">
    <property type="entry name" value="HIRAN"/>
    <property type="match status" value="1"/>
</dbReference>
<dbReference type="SUPFAM" id="SSF52540">
    <property type="entry name" value="P-loop containing nucleoside triphosphate hydrolases"/>
    <property type="match status" value="1"/>
</dbReference>
<dbReference type="Proteomes" id="UP001172684">
    <property type="component" value="Unassembled WGS sequence"/>
</dbReference>
<dbReference type="InterPro" id="IPR050628">
    <property type="entry name" value="SNF2_RAD54_helicase_TF"/>
</dbReference>
<reference evidence="10" key="1">
    <citation type="submission" date="2022-10" db="EMBL/GenBank/DDBJ databases">
        <title>Culturing micro-colonial fungi from biological soil crusts in the Mojave desert and describing Neophaeococcomyces mojavensis, and introducing the new genera and species Taxawa tesnikishii.</title>
        <authorList>
            <person name="Kurbessoian T."/>
            <person name="Stajich J.E."/>
        </authorList>
    </citation>
    <scope>NUCLEOTIDE SEQUENCE</scope>
    <source>
        <strain evidence="10">TK_1</strain>
    </source>
</reference>
<evidence type="ECO:0000313" key="10">
    <source>
        <dbReference type="EMBL" id="KAJ9666126.1"/>
    </source>
</evidence>
<feature type="region of interest" description="Disordered" evidence="8">
    <location>
        <begin position="1"/>
        <end position="60"/>
    </location>
</feature>
<keyword evidence="5" id="KW-0862">Zinc</keyword>
<dbReference type="EMBL" id="JAPDRL010000022">
    <property type="protein sequence ID" value="KAJ9666126.1"/>
    <property type="molecule type" value="Genomic_DNA"/>
</dbReference>
<feature type="compositionally biased region" description="Basic and acidic residues" evidence="8">
    <location>
        <begin position="10"/>
        <end position="19"/>
    </location>
</feature>
<evidence type="ECO:0000256" key="5">
    <source>
        <dbReference type="ARBA" id="ARBA00022833"/>
    </source>
</evidence>
<proteinExistence type="predicted"/>
<evidence type="ECO:0000259" key="9">
    <source>
        <dbReference type="SMART" id="SM00910"/>
    </source>
</evidence>
<dbReference type="SMART" id="SM00910">
    <property type="entry name" value="HIRAN"/>
    <property type="match status" value="1"/>
</dbReference>
<dbReference type="PANTHER" id="PTHR45626">
    <property type="entry name" value="TRANSCRIPTION TERMINATION FACTOR 2-RELATED"/>
    <property type="match status" value="1"/>
</dbReference>
<organism evidence="10 11">
    <name type="scientific">Coniosporium apollinis</name>
    <dbReference type="NCBI Taxonomy" id="61459"/>
    <lineage>
        <taxon>Eukaryota</taxon>
        <taxon>Fungi</taxon>
        <taxon>Dikarya</taxon>
        <taxon>Ascomycota</taxon>
        <taxon>Pezizomycotina</taxon>
        <taxon>Dothideomycetes</taxon>
        <taxon>Dothideomycetes incertae sedis</taxon>
        <taxon>Coniosporium</taxon>
    </lineage>
</organism>
<feature type="compositionally biased region" description="Polar residues" evidence="8">
    <location>
        <begin position="35"/>
        <end position="60"/>
    </location>
</feature>
<comment type="subcellular location">
    <subcellularLocation>
        <location evidence="1">Nucleus</location>
    </subcellularLocation>
</comment>
<evidence type="ECO:0000256" key="2">
    <source>
        <dbReference type="ARBA" id="ARBA00022723"/>
    </source>
</evidence>
<keyword evidence="2" id="KW-0479">Metal-binding</keyword>